<dbReference type="WBParaSite" id="TREG1_138690.1">
    <property type="protein sequence ID" value="TREG1_138690.1"/>
    <property type="gene ID" value="TREG1_138690"/>
</dbReference>
<reference evidence="2" key="2">
    <citation type="submission" date="2023-11" db="UniProtKB">
        <authorList>
            <consortium name="WormBaseParasite"/>
        </authorList>
    </citation>
    <scope>IDENTIFICATION</scope>
</reference>
<dbReference type="AlphaFoldDB" id="A0AA85J9Q2"/>
<dbReference type="Proteomes" id="UP000050795">
    <property type="component" value="Unassembled WGS sequence"/>
</dbReference>
<accession>A0AA85J9Q2</accession>
<keyword evidence="1" id="KW-1185">Reference proteome</keyword>
<sequence length="124" mass="14348">MTFRAQFIAHNHIKICGSYCFTNKILISTDSFKVGTYQYLRVNHNSPSFISKKLKRFGSIFFTIRHIFWLLLLNSKSTTDQKMCGGSTIDSLGITHKYMRRTPTADFQSRVPIDLSGIHREETH</sequence>
<organism evidence="1 2">
    <name type="scientific">Trichobilharzia regenti</name>
    <name type="common">Nasal bird schistosome</name>
    <dbReference type="NCBI Taxonomy" id="157069"/>
    <lineage>
        <taxon>Eukaryota</taxon>
        <taxon>Metazoa</taxon>
        <taxon>Spiralia</taxon>
        <taxon>Lophotrochozoa</taxon>
        <taxon>Platyhelminthes</taxon>
        <taxon>Trematoda</taxon>
        <taxon>Digenea</taxon>
        <taxon>Strigeidida</taxon>
        <taxon>Schistosomatoidea</taxon>
        <taxon>Schistosomatidae</taxon>
        <taxon>Trichobilharzia</taxon>
    </lineage>
</organism>
<evidence type="ECO:0000313" key="1">
    <source>
        <dbReference type="Proteomes" id="UP000050795"/>
    </source>
</evidence>
<evidence type="ECO:0000313" key="2">
    <source>
        <dbReference type="WBParaSite" id="TREG1_138690.1"/>
    </source>
</evidence>
<name>A0AA85J9Q2_TRIRE</name>
<proteinExistence type="predicted"/>
<reference evidence="1" key="1">
    <citation type="submission" date="2022-06" db="EMBL/GenBank/DDBJ databases">
        <authorList>
            <person name="Berger JAMES D."/>
            <person name="Berger JAMES D."/>
        </authorList>
    </citation>
    <scope>NUCLEOTIDE SEQUENCE [LARGE SCALE GENOMIC DNA]</scope>
</reference>
<protein>
    <submittedName>
        <fullName evidence="2">Uncharacterized protein</fullName>
    </submittedName>
</protein>